<dbReference type="GO" id="GO:0005829">
    <property type="term" value="C:cytosol"/>
    <property type="evidence" value="ECO:0007669"/>
    <property type="project" value="TreeGrafter"/>
</dbReference>
<comment type="similarity">
    <text evidence="1">Belongs to the UPF0246 family.</text>
</comment>
<gene>
    <name evidence="2" type="ordered locus">Despr_1569</name>
</gene>
<dbReference type="Pfam" id="PF03883">
    <property type="entry name" value="H2O2_YaaD"/>
    <property type="match status" value="1"/>
</dbReference>
<sequence length="252" mass="28348">MIIINSSKGQDFSPAPCPLPSTRPIFWAQAEELVTLLRQYDLVSLRALMDVSQSLAERTMAQFHGFAADGGKPALLAYDGEAYRSLGAAEFSADDLHAAQQRLRILSGLYGLLRPLDLIQPHRLEMGYAVRNEHGKHLYAFWRKRITDELNRQLAREPHPLLINLASHEYAKAVDKNRLRAPWIDIQFKEEGAGKLKIMAVHAKRARGMMAAFLIRQRIDRPEGITAFTGGGYGFRPDLSTNRQLVFTRPAA</sequence>
<keyword evidence="3" id="KW-1185">Reference proteome</keyword>
<evidence type="ECO:0000256" key="1">
    <source>
        <dbReference type="HAMAP-Rule" id="MF_00652"/>
    </source>
</evidence>
<dbReference type="EMBL" id="CP002364">
    <property type="protein sequence ID" value="ADW17723.1"/>
    <property type="molecule type" value="Genomic_DNA"/>
</dbReference>
<dbReference type="PANTHER" id="PTHR30283:SF4">
    <property type="entry name" value="PEROXIDE STRESS RESISTANCE PROTEIN YAAA"/>
    <property type="match status" value="1"/>
</dbReference>
<dbReference type="PANTHER" id="PTHR30283">
    <property type="entry name" value="PEROXIDE STRESS RESPONSE PROTEIN YAAA"/>
    <property type="match status" value="1"/>
</dbReference>
<dbReference type="HAMAP" id="MF_00652">
    <property type="entry name" value="UPF0246"/>
    <property type="match status" value="1"/>
</dbReference>
<accession>A0A7U3YM35</accession>
<dbReference type="AlphaFoldDB" id="A0A7U3YM35"/>
<proteinExistence type="inferred from homology"/>
<reference evidence="2 3" key="1">
    <citation type="journal article" date="2011" name="Stand. Genomic Sci.">
        <title>Complete genome sequence of Desulfobulbus propionicus type strain (1pr3).</title>
        <authorList>
            <person name="Pagani I."/>
            <person name="Lapidus A."/>
            <person name="Nolan M."/>
            <person name="Lucas S."/>
            <person name="Hammon N."/>
            <person name="Deshpande S."/>
            <person name="Cheng J.F."/>
            <person name="Chertkov O."/>
            <person name="Davenport K."/>
            <person name="Tapia R."/>
            <person name="Han C."/>
            <person name="Goodwin L."/>
            <person name="Pitluck S."/>
            <person name="Liolios K."/>
            <person name="Mavromatis K."/>
            <person name="Ivanova N."/>
            <person name="Mikhailova N."/>
            <person name="Pati A."/>
            <person name="Chen A."/>
            <person name="Palaniappan K."/>
            <person name="Land M."/>
            <person name="Hauser L."/>
            <person name="Chang Y.J."/>
            <person name="Jeffries C.D."/>
            <person name="Detter J.C."/>
            <person name="Brambilla E."/>
            <person name="Kannan K.P."/>
            <person name="Djao O.D."/>
            <person name="Rohde M."/>
            <person name="Pukall R."/>
            <person name="Spring S."/>
            <person name="Goker M."/>
            <person name="Sikorski J."/>
            <person name="Woyke T."/>
            <person name="Bristow J."/>
            <person name="Eisen J.A."/>
            <person name="Markowitz V."/>
            <person name="Hugenholtz P."/>
            <person name="Kyrpides N.C."/>
            <person name="Klenk H.P."/>
        </authorList>
    </citation>
    <scope>NUCLEOTIDE SEQUENCE [LARGE SCALE GENOMIC DNA]</scope>
    <source>
        <strain evidence="3">ATCC 33891 / DSM 2032 / 1pr3</strain>
    </source>
</reference>
<dbReference type="InterPro" id="IPR005583">
    <property type="entry name" value="YaaA"/>
</dbReference>
<organism evidence="2 3">
    <name type="scientific">Desulfobulbus propionicus (strain ATCC 33891 / DSM 2032 / VKM B-1956 / 1pr3)</name>
    <dbReference type="NCBI Taxonomy" id="577650"/>
    <lineage>
        <taxon>Bacteria</taxon>
        <taxon>Pseudomonadati</taxon>
        <taxon>Thermodesulfobacteriota</taxon>
        <taxon>Desulfobulbia</taxon>
        <taxon>Desulfobulbales</taxon>
        <taxon>Desulfobulbaceae</taxon>
        <taxon>Desulfobulbus</taxon>
    </lineage>
</organism>
<dbReference type="RefSeq" id="WP_015724264.1">
    <property type="nucleotide sequence ID" value="NC_014972.1"/>
</dbReference>
<name>A0A7U3YM35_DESPD</name>
<evidence type="ECO:0000313" key="3">
    <source>
        <dbReference type="Proteomes" id="UP000006365"/>
    </source>
</evidence>
<evidence type="ECO:0000313" key="2">
    <source>
        <dbReference type="EMBL" id="ADW17723.1"/>
    </source>
</evidence>
<protein>
    <recommendedName>
        <fullName evidence="1">UPF0246 protein Despr_1569</fullName>
    </recommendedName>
</protein>
<dbReference type="Proteomes" id="UP000006365">
    <property type="component" value="Chromosome"/>
</dbReference>
<dbReference type="KEGG" id="dpr:Despr_1569"/>
<dbReference type="GO" id="GO:0033194">
    <property type="term" value="P:response to hydroperoxide"/>
    <property type="evidence" value="ECO:0007669"/>
    <property type="project" value="TreeGrafter"/>
</dbReference>